<sequence length="655" mass="73798">MGDRRDELLRLVVALSSACKKDNNVLKDGELVDALETHGRRIAQLREQQKVVVRNKPKLTMSPLREGTEMATKFTEQVLGDESLATEGTPKRRKVLVDSEVKRSIALHTVSVADEVTEAAVMVNPLSTYHMRRSMSPKMKTRRALYAASPSKHLSRADSANSVDLAASSTSTMSSYYDDMRDDYVDSESGSRYPRSPLPSTTSMESVLDWTLSDDIESMQFRSIADDGAPTFPVSSIVTRPSLGCRDNAQLQVGEQPTTSSAEEGDSPAVLSSRVASVNEMMDLSLSPNLTEVVMEVLYGIMEHNENFKWLIDPANQARVAKLVEYRIRQNLLGDVPNQAHENELLEKELRIKVDELIHENLRIKTENVRLMGKDSQSKAVDKNVEELERRLQTTEEALSMQKEYRRQAEAAFQEELESKSDRLCSLQCDLDEKNAQLISLLAHGAESSAANDWKLPDSNSFKDLVLEKDREICRLNLELSTKQTLVDEIAKRVVHEFESTHAMASNGTVAAFDMDMFLFTSVARKQARVEALEAAVASMEREVRSLEARVAKKSRDSVVLKTKLKSMVARLTAANVHLSRVQSENDRLVASLKDKQGKMHDLIEFLETKEKQVMYLEEQVTLRETQLERVMAQYETTKYHPSDKMYLVPSKARC</sequence>
<organism evidence="1 2">
    <name type="scientific">Peronosclerospora sorghi</name>
    <dbReference type="NCBI Taxonomy" id="230839"/>
    <lineage>
        <taxon>Eukaryota</taxon>
        <taxon>Sar</taxon>
        <taxon>Stramenopiles</taxon>
        <taxon>Oomycota</taxon>
        <taxon>Peronosporomycetes</taxon>
        <taxon>Peronosporales</taxon>
        <taxon>Peronosporaceae</taxon>
        <taxon>Peronosclerospora</taxon>
    </lineage>
</organism>
<name>A0ACC0WE60_9STRA</name>
<evidence type="ECO:0000313" key="2">
    <source>
        <dbReference type="Proteomes" id="UP001163321"/>
    </source>
</evidence>
<accession>A0ACC0WE60</accession>
<proteinExistence type="predicted"/>
<keyword evidence="2" id="KW-1185">Reference proteome</keyword>
<dbReference type="Proteomes" id="UP001163321">
    <property type="component" value="Chromosome 2"/>
</dbReference>
<evidence type="ECO:0000313" key="1">
    <source>
        <dbReference type="EMBL" id="KAI9916862.1"/>
    </source>
</evidence>
<gene>
    <name evidence="1" type="ORF">PsorP6_018116</name>
</gene>
<protein>
    <submittedName>
        <fullName evidence="1">Uncharacterized protein</fullName>
    </submittedName>
</protein>
<comment type="caution">
    <text evidence="1">The sequence shown here is derived from an EMBL/GenBank/DDBJ whole genome shotgun (WGS) entry which is preliminary data.</text>
</comment>
<reference evidence="1 2" key="1">
    <citation type="journal article" date="2022" name="bioRxiv">
        <title>The genome of the oomycete Peronosclerospora sorghi, a cosmopolitan pathogen of maize and sorghum, is inflated with dispersed pseudogenes.</title>
        <authorList>
            <person name="Fletcher K."/>
            <person name="Martin F."/>
            <person name="Isakeit T."/>
            <person name="Cavanaugh K."/>
            <person name="Magill C."/>
            <person name="Michelmore R."/>
        </authorList>
    </citation>
    <scope>NUCLEOTIDE SEQUENCE [LARGE SCALE GENOMIC DNA]</scope>
    <source>
        <strain evidence="1">P6</strain>
    </source>
</reference>
<dbReference type="EMBL" id="CM047581">
    <property type="protein sequence ID" value="KAI9916862.1"/>
    <property type="molecule type" value="Genomic_DNA"/>
</dbReference>